<comment type="subcellular location">
    <subcellularLocation>
        <location evidence="1">Membrane</location>
        <topology evidence="1">Multi-pass membrane protein</topology>
    </subcellularLocation>
</comment>
<dbReference type="STRING" id="226910.UCMB321_0450"/>
<name>A0A0C2F4X0_9PSED</name>
<feature type="transmembrane region" description="Helical" evidence="6">
    <location>
        <begin position="134"/>
        <end position="152"/>
    </location>
</feature>
<dbReference type="OrthoDB" id="9784288at2"/>
<accession>A0A0C2F4X0</accession>
<dbReference type="InterPro" id="IPR000620">
    <property type="entry name" value="EamA_dom"/>
</dbReference>
<keyword evidence="4 6" id="KW-1133">Transmembrane helix</keyword>
<comment type="caution">
    <text evidence="8">The sequence shown here is derived from an EMBL/GenBank/DDBJ whole genome shotgun (WGS) entry which is preliminary data.</text>
</comment>
<dbReference type="SUPFAM" id="SSF103481">
    <property type="entry name" value="Multidrug resistance efflux transporter EmrE"/>
    <property type="match status" value="2"/>
</dbReference>
<dbReference type="Pfam" id="PF00892">
    <property type="entry name" value="EamA"/>
    <property type="match status" value="2"/>
</dbReference>
<evidence type="ECO:0000256" key="2">
    <source>
        <dbReference type="ARBA" id="ARBA00007362"/>
    </source>
</evidence>
<dbReference type="InterPro" id="IPR037185">
    <property type="entry name" value="EmrE-like"/>
</dbReference>
<evidence type="ECO:0000313" key="9">
    <source>
        <dbReference type="Proteomes" id="UP000031535"/>
    </source>
</evidence>
<dbReference type="AlphaFoldDB" id="A0A0C2F4X0"/>
<keyword evidence="3 6" id="KW-0812">Transmembrane</keyword>
<feature type="transmembrane region" description="Helical" evidence="6">
    <location>
        <begin position="158"/>
        <end position="178"/>
    </location>
</feature>
<evidence type="ECO:0000259" key="7">
    <source>
        <dbReference type="Pfam" id="PF00892"/>
    </source>
</evidence>
<evidence type="ECO:0000256" key="4">
    <source>
        <dbReference type="ARBA" id="ARBA00022989"/>
    </source>
</evidence>
<keyword evidence="5 6" id="KW-0472">Membrane</keyword>
<evidence type="ECO:0000256" key="5">
    <source>
        <dbReference type="ARBA" id="ARBA00023136"/>
    </source>
</evidence>
<dbReference type="PANTHER" id="PTHR32322">
    <property type="entry name" value="INNER MEMBRANE TRANSPORTER"/>
    <property type="match status" value="1"/>
</dbReference>
<evidence type="ECO:0000256" key="3">
    <source>
        <dbReference type="ARBA" id="ARBA00022692"/>
    </source>
</evidence>
<reference evidence="8 9" key="1">
    <citation type="submission" date="2015-01" db="EMBL/GenBank/DDBJ databases">
        <title>Complete genome of Pseudomonas batumici UCM B-321 producer of the batumin antibiotic with strong antistaphilococcal and potential anticancer activity.</title>
        <authorList>
            <person name="Klochko V.V."/>
            <person name="Zelena L.B."/>
            <person name="Elena K.A."/>
            <person name="Reva O.N."/>
        </authorList>
    </citation>
    <scope>NUCLEOTIDE SEQUENCE [LARGE SCALE GENOMIC DNA]</scope>
    <source>
        <strain evidence="8 9">UCM B-321</strain>
    </source>
</reference>
<keyword evidence="9" id="KW-1185">Reference proteome</keyword>
<feature type="domain" description="EamA" evidence="7">
    <location>
        <begin position="161"/>
        <end position="295"/>
    </location>
</feature>
<feature type="transmembrane region" description="Helical" evidence="6">
    <location>
        <begin position="80"/>
        <end position="103"/>
    </location>
</feature>
<dbReference type="Proteomes" id="UP000031535">
    <property type="component" value="Unassembled WGS sequence"/>
</dbReference>
<evidence type="ECO:0000256" key="1">
    <source>
        <dbReference type="ARBA" id="ARBA00004141"/>
    </source>
</evidence>
<dbReference type="GO" id="GO:0016020">
    <property type="term" value="C:membrane"/>
    <property type="evidence" value="ECO:0007669"/>
    <property type="project" value="UniProtKB-SubCell"/>
</dbReference>
<organism evidence="8 9">
    <name type="scientific">Pseudomonas batumici</name>
    <dbReference type="NCBI Taxonomy" id="226910"/>
    <lineage>
        <taxon>Bacteria</taxon>
        <taxon>Pseudomonadati</taxon>
        <taxon>Pseudomonadota</taxon>
        <taxon>Gammaproteobacteria</taxon>
        <taxon>Pseudomonadales</taxon>
        <taxon>Pseudomonadaceae</taxon>
        <taxon>Pseudomonas</taxon>
    </lineage>
</organism>
<gene>
    <name evidence="8" type="ORF">UCMB321_0450</name>
</gene>
<comment type="similarity">
    <text evidence="2">Belongs to the EamA transporter family.</text>
</comment>
<feature type="transmembrane region" description="Helical" evidence="6">
    <location>
        <begin position="20"/>
        <end position="41"/>
    </location>
</feature>
<dbReference type="InterPro" id="IPR050638">
    <property type="entry name" value="AA-Vitamin_Transporters"/>
</dbReference>
<feature type="transmembrane region" description="Helical" evidence="6">
    <location>
        <begin position="255"/>
        <end position="274"/>
    </location>
</feature>
<dbReference type="PATRIC" id="fig|226910.6.peg.448"/>
<feature type="transmembrane region" description="Helical" evidence="6">
    <location>
        <begin position="109"/>
        <end position="127"/>
    </location>
</feature>
<evidence type="ECO:0000256" key="6">
    <source>
        <dbReference type="SAM" id="Phobius"/>
    </source>
</evidence>
<feature type="transmembrane region" description="Helical" evidence="6">
    <location>
        <begin position="47"/>
        <end position="68"/>
    </location>
</feature>
<protein>
    <submittedName>
        <fullName evidence="8">Permease of the drug/metabolite transporter (DMT) superfamily</fullName>
    </submittedName>
</protein>
<feature type="transmembrane region" description="Helical" evidence="6">
    <location>
        <begin position="224"/>
        <end position="243"/>
    </location>
</feature>
<dbReference type="PANTHER" id="PTHR32322:SF2">
    <property type="entry name" value="EAMA DOMAIN-CONTAINING PROTEIN"/>
    <property type="match status" value="1"/>
</dbReference>
<evidence type="ECO:0000313" key="8">
    <source>
        <dbReference type="EMBL" id="KIH86083.1"/>
    </source>
</evidence>
<proteinExistence type="inferred from homology"/>
<dbReference type="RefSeq" id="WP_084614772.1">
    <property type="nucleotide sequence ID" value="NZ_JXDG01000003.1"/>
</dbReference>
<feature type="transmembrane region" description="Helical" evidence="6">
    <location>
        <begin position="190"/>
        <end position="212"/>
    </location>
</feature>
<feature type="transmembrane region" description="Helical" evidence="6">
    <location>
        <begin position="280"/>
        <end position="296"/>
    </location>
</feature>
<sequence>MTQANTASFPETKSQDLQAYFLGLISVAAFAMTLPAAKMLAGDLSAVQVGIFRSVTAAFAAIPFLLIGRAKLPSRSQIKRMLLTSTGIVYGFPILTALGMQYVPVSHGGVVLAALPLSTAIFGTLITGTRPSKAFWAISCLGFLVVMSYTVFKSNVSDIYLGDLALLGAVALAGFGYAQGGALSKELPGWQVMCWTLVISLPVLLPASLWLYDSHTIAQLPGTGVAALLFLALINSLLGFFSWNRALALGGIQRISQLQLLQPFFTFGFSIGLMGESWNWLTPLVCAIVIVLVWLSKRT</sequence>
<feature type="domain" description="EamA" evidence="7">
    <location>
        <begin position="19"/>
        <end position="147"/>
    </location>
</feature>
<dbReference type="EMBL" id="JXDG01000003">
    <property type="protein sequence ID" value="KIH86083.1"/>
    <property type="molecule type" value="Genomic_DNA"/>
</dbReference>